<name>A0A834AV32_9CHIR</name>
<dbReference type="PROSITE" id="PS50969">
    <property type="entry name" value="FCP1"/>
    <property type="match status" value="1"/>
</dbReference>
<dbReference type="SUPFAM" id="SSF56784">
    <property type="entry name" value="HAD-like"/>
    <property type="match status" value="1"/>
</dbReference>
<feature type="domain" description="FCP1 homology" evidence="2">
    <location>
        <begin position="1"/>
        <end position="98"/>
    </location>
</feature>
<protein>
    <recommendedName>
        <fullName evidence="1">Mitochondrial import inner membrane translocase subunit TIM50</fullName>
    </recommendedName>
</protein>
<dbReference type="InterPro" id="IPR004274">
    <property type="entry name" value="FCP1_dom"/>
</dbReference>
<evidence type="ECO:0000313" key="4">
    <source>
        <dbReference type="Proteomes" id="UP000664940"/>
    </source>
</evidence>
<dbReference type="InterPro" id="IPR050365">
    <property type="entry name" value="TIM50"/>
</dbReference>
<evidence type="ECO:0000259" key="2">
    <source>
        <dbReference type="PROSITE" id="PS50969"/>
    </source>
</evidence>
<keyword evidence="1" id="KW-0811">Translocation</keyword>
<evidence type="ECO:0000256" key="1">
    <source>
        <dbReference type="RuleBase" id="RU365079"/>
    </source>
</evidence>
<dbReference type="Pfam" id="PF03031">
    <property type="entry name" value="NIF"/>
    <property type="match status" value="1"/>
</dbReference>
<dbReference type="InterPro" id="IPR036412">
    <property type="entry name" value="HAD-like_sf"/>
</dbReference>
<dbReference type="InterPro" id="IPR023214">
    <property type="entry name" value="HAD_sf"/>
</dbReference>
<dbReference type="AlphaFoldDB" id="A0A834AV32"/>
<reference evidence="3 4" key="1">
    <citation type="journal article" date="2020" name="Nature">
        <title>Six reference-quality genomes reveal evolution of bat adaptations.</title>
        <authorList>
            <person name="Jebb D."/>
            <person name="Huang Z."/>
            <person name="Pippel M."/>
            <person name="Hughes G.M."/>
            <person name="Lavrichenko K."/>
            <person name="Devanna P."/>
            <person name="Winkler S."/>
            <person name="Jermiin L.S."/>
            <person name="Skirmuntt E.C."/>
            <person name="Katzourakis A."/>
            <person name="Burkitt-Gray L."/>
            <person name="Ray D.A."/>
            <person name="Sullivan K.A.M."/>
            <person name="Roscito J.G."/>
            <person name="Kirilenko B.M."/>
            <person name="Davalos L.M."/>
            <person name="Corthals A.P."/>
            <person name="Power M.L."/>
            <person name="Jones G."/>
            <person name="Ransome R.D."/>
            <person name="Dechmann D.K.N."/>
            <person name="Locatelli A.G."/>
            <person name="Puechmaille S.J."/>
            <person name="Fedrigo O."/>
            <person name="Jarvis E.D."/>
            <person name="Hiller M."/>
            <person name="Vernes S.C."/>
            <person name="Myers E.W."/>
            <person name="Teeling E.C."/>
        </authorList>
    </citation>
    <scope>NUCLEOTIDE SEQUENCE [LARGE SCALE GENOMIC DNA]</scope>
    <source>
        <strain evidence="3">Bat1K_MPI-CBG_1</strain>
    </source>
</reference>
<keyword evidence="1" id="KW-0496">Mitochondrion</keyword>
<keyword evidence="1" id="KW-0813">Transport</keyword>
<sequence length="114" mass="12817">MEHGSIITQARREDALVLTKQGLVSKTSLKKPRGRNIFKGCYVKDLSRLGRDLRKTLILDNSPASYIFHPENAVPVQSWFDDMADTELLNLIPIFEELSGAEDVYTSLGQLRAP</sequence>
<comment type="caution">
    <text evidence="3">The sequence shown here is derived from an EMBL/GenBank/DDBJ whole genome shotgun (WGS) entry which is preliminary data.</text>
</comment>
<comment type="subcellular location">
    <subcellularLocation>
        <location evidence="1">Mitochondrion inner membrane</location>
        <topology evidence="1">Single-pass membrane protein</topology>
    </subcellularLocation>
</comment>
<organism evidence="3 4">
    <name type="scientific">Phyllostomus discolor</name>
    <name type="common">pale spear-nosed bat</name>
    <dbReference type="NCBI Taxonomy" id="89673"/>
    <lineage>
        <taxon>Eukaryota</taxon>
        <taxon>Metazoa</taxon>
        <taxon>Chordata</taxon>
        <taxon>Craniata</taxon>
        <taxon>Vertebrata</taxon>
        <taxon>Euteleostomi</taxon>
        <taxon>Mammalia</taxon>
        <taxon>Eutheria</taxon>
        <taxon>Laurasiatheria</taxon>
        <taxon>Chiroptera</taxon>
        <taxon>Yangochiroptera</taxon>
        <taxon>Phyllostomidae</taxon>
        <taxon>Phyllostominae</taxon>
        <taxon>Phyllostomus</taxon>
    </lineage>
</organism>
<comment type="similarity">
    <text evidence="1">Belongs to the TIM50 family.</text>
</comment>
<dbReference type="EMBL" id="JABVXQ010000003">
    <property type="protein sequence ID" value="KAF6118193.1"/>
    <property type="molecule type" value="Genomic_DNA"/>
</dbReference>
<dbReference type="PANTHER" id="PTHR12210">
    <property type="entry name" value="DULLARD PROTEIN PHOSPHATASE"/>
    <property type="match status" value="1"/>
</dbReference>
<dbReference type="Proteomes" id="UP000664940">
    <property type="component" value="Unassembled WGS sequence"/>
</dbReference>
<dbReference type="SMART" id="SM00577">
    <property type="entry name" value="CPDc"/>
    <property type="match status" value="1"/>
</dbReference>
<dbReference type="GO" id="GO:0015031">
    <property type="term" value="P:protein transport"/>
    <property type="evidence" value="ECO:0007669"/>
    <property type="project" value="UniProtKB-KW"/>
</dbReference>
<accession>A0A834AV32</accession>
<gene>
    <name evidence="3" type="ORF">HJG60_003418</name>
</gene>
<comment type="subunit">
    <text evidence="1">Component of the TIM23 complex.</text>
</comment>
<keyword evidence="1" id="KW-0653">Protein transport</keyword>
<keyword evidence="1" id="KW-0809">Transit peptide</keyword>
<comment type="function">
    <text evidence="1">Essential component of the TIM23 complex, a complex that mediates the translocation of transit peptide-containing proteins across the mitochondrial inner membrane.</text>
</comment>
<dbReference type="Gene3D" id="3.40.50.1000">
    <property type="entry name" value="HAD superfamily/HAD-like"/>
    <property type="match status" value="1"/>
</dbReference>
<proteinExistence type="inferred from homology"/>
<evidence type="ECO:0000313" key="3">
    <source>
        <dbReference type="EMBL" id="KAF6118193.1"/>
    </source>
</evidence>
<dbReference type="GO" id="GO:0005744">
    <property type="term" value="C:TIM23 mitochondrial import inner membrane translocase complex"/>
    <property type="evidence" value="ECO:0007669"/>
    <property type="project" value="UniProtKB-UniRule"/>
</dbReference>